<name>A0AB38YGX3_9GAMM</name>
<dbReference type="Gene3D" id="3.40.190.10">
    <property type="entry name" value="Periplasmic binding protein-like II"/>
    <property type="match status" value="2"/>
</dbReference>
<protein>
    <submittedName>
        <fullName evidence="1">Transporter substrate-binding domain-containing protein</fullName>
    </submittedName>
</protein>
<dbReference type="RefSeq" id="WP_304995381.1">
    <property type="nucleotide sequence ID" value="NZ_CP101717.1"/>
</dbReference>
<dbReference type="AlphaFoldDB" id="A0AB38YGX3"/>
<sequence length="256" mass="29022">MESLSKPWNGLSSILVLCVLLLAVGAQARERIYVGAYDFPPYLVVEDGVPVGGITLTLMDHLNAHQSDYEFVLYFTSAARRFNDLASGRFSLMLFENPAWGWSREQISAQPLPQFFDDREVYIARQESGRNQDYFSDLTQRRMAGILSYHYGFSDFNNNPDYLREEFNMILVSTQSALIELVLEGRAEIAVVSQVFLQQFLHANPDKVQQILVSDQHDQIYQHHVLAASERAALVQQVLVWLAELAAADVLTMGEL</sequence>
<gene>
    <name evidence="1" type="ORF">NFC81_15480</name>
</gene>
<evidence type="ECO:0000313" key="1">
    <source>
        <dbReference type="EMBL" id="WLD58095.1"/>
    </source>
</evidence>
<organism evidence="1">
    <name type="scientific">Salinispirillum sp. LH 10-3-1</name>
    <dbReference type="NCBI Taxonomy" id="2952525"/>
    <lineage>
        <taxon>Bacteria</taxon>
        <taxon>Pseudomonadati</taxon>
        <taxon>Pseudomonadota</taxon>
        <taxon>Gammaproteobacteria</taxon>
        <taxon>Oceanospirillales</taxon>
        <taxon>Saccharospirillaceae</taxon>
        <taxon>Salinispirillum</taxon>
    </lineage>
</organism>
<dbReference type="SUPFAM" id="SSF53850">
    <property type="entry name" value="Periplasmic binding protein-like II"/>
    <property type="match status" value="1"/>
</dbReference>
<reference evidence="1" key="1">
    <citation type="submission" date="2022-07" db="EMBL/GenBank/DDBJ databases">
        <title>Complete genome sequence of Salinispirillum sp. LH10-3-1 capable of multiple carbohydrate inversion isolated from a soda lake.</title>
        <authorList>
            <person name="Liu J."/>
            <person name="Zhai Y."/>
            <person name="Zhang H."/>
            <person name="Yang H."/>
            <person name="Qu J."/>
            <person name="Li J."/>
        </authorList>
    </citation>
    <scope>NUCLEOTIDE SEQUENCE</scope>
    <source>
        <strain evidence="1">LH 10-3-1</strain>
    </source>
</reference>
<accession>A0AB38YGX3</accession>
<proteinExistence type="predicted"/>
<dbReference type="EMBL" id="CP101717">
    <property type="protein sequence ID" value="WLD58095.1"/>
    <property type="molecule type" value="Genomic_DNA"/>
</dbReference>